<proteinExistence type="inferred from homology"/>
<feature type="non-terminal residue" evidence="3">
    <location>
        <position position="1"/>
    </location>
</feature>
<dbReference type="EMBL" id="MPDP01000168">
    <property type="protein sequence ID" value="KAK1473991.1"/>
    <property type="molecule type" value="Genomic_DNA"/>
</dbReference>
<keyword evidence="4" id="KW-1185">Reference proteome</keyword>
<dbReference type="Proteomes" id="UP001239213">
    <property type="component" value="Unassembled WGS sequence"/>
</dbReference>
<dbReference type="PANTHER" id="PTHR43732:SF1">
    <property type="entry name" value="RIBOSE 5-PHOSPHATE ISOMERASE"/>
    <property type="match status" value="1"/>
</dbReference>
<dbReference type="AlphaFoldDB" id="A0AAI9V7C3"/>
<dbReference type="SUPFAM" id="SSF89623">
    <property type="entry name" value="Ribose/Galactose isomerase RpiB/AlsB"/>
    <property type="match status" value="1"/>
</dbReference>
<comment type="similarity">
    <text evidence="1">Belongs to the LacAB/RpiB family.</text>
</comment>
<dbReference type="PANTHER" id="PTHR43732">
    <property type="entry name" value="RIBOSE 5-PHOSPHATE ISOMERASE-RELATED"/>
    <property type="match status" value="1"/>
</dbReference>
<comment type="caution">
    <text evidence="3">The sequence shown here is derived from an EMBL/GenBank/DDBJ whole genome shotgun (WGS) entry which is preliminary data.</text>
</comment>
<evidence type="ECO:0000256" key="1">
    <source>
        <dbReference type="ARBA" id="ARBA00008754"/>
    </source>
</evidence>
<accession>A0AAI9V7C3</accession>
<reference evidence="3" key="1">
    <citation type="submission" date="2016-11" db="EMBL/GenBank/DDBJ databases">
        <title>The genome sequence of Colletotrichum cuscutae.</title>
        <authorList>
            <person name="Baroncelli R."/>
        </authorList>
    </citation>
    <scope>NUCLEOTIDE SEQUENCE</scope>
    <source>
        <strain evidence="3">IMI 304802</strain>
    </source>
</reference>
<keyword evidence="2 3" id="KW-0413">Isomerase</keyword>
<dbReference type="GO" id="GO:0005975">
    <property type="term" value="P:carbohydrate metabolic process"/>
    <property type="evidence" value="ECO:0007669"/>
    <property type="project" value="InterPro"/>
</dbReference>
<dbReference type="InterPro" id="IPR036569">
    <property type="entry name" value="RpiB_LacA_LacB_sf"/>
</dbReference>
<evidence type="ECO:0000313" key="4">
    <source>
        <dbReference type="Proteomes" id="UP001239213"/>
    </source>
</evidence>
<dbReference type="GO" id="GO:0016853">
    <property type="term" value="F:isomerase activity"/>
    <property type="evidence" value="ECO:0007669"/>
    <property type="project" value="UniProtKB-KW"/>
</dbReference>
<dbReference type="InterPro" id="IPR003500">
    <property type="entry name" value="RpiB_LacA_LacB"/>
</dbReference>
<dbReference type="Gene3D" id="3.40.1400.10">
    <property type="entry name" value="Sugar-phosphate isomerase, RpiB/LacA/LacB"/>
    <property type="match status" value="1"/>
</dbReference>
<organism evidence="3 4">
    <name type="scientific">Colletotrichum cuscutae</name>
    <dbReference type="NCBI Taxonomy" id="1209917"/>
    <lineage>
        <taxon>Eukaryota</taxon>
        <taxon>Fungi</taxon>
        <taxon>Dikarya</taxon>
        <taxon>Ascomycota</taxon>
        <taxon>Pezizomycotina</taxon>
        <taxon>Sordariomycetes</taxon>
        <taxon>Hypocreomycetidae</taxon>
        <taxon>Glomerellales</taxon>
        <taxon>Glomerellaceae</taxon>
        <taxon>Colletotrichum</taxon>
        <taxon>Colletotrichum acutatum species complex</taxon>
    </lineage>
</organism>
<dbReference type="InterPro" id="IPR051812">
    <property type="entry name" value="SPI_LacAB/RpiB"/>
</dbReference>
<name>A0AAI9V7C3_9PEZI</name>
<protein>
    <submittedName>
        <fullName evidence="3">Ribose 5-phosphate isomerase B</fullName>
    </submittedName>
</protein>
<dbReference type="Pfam" id="PF02502">
    <property type="entry name" value="LacAB_rpiB"/>
    <property type="match status" value="1"/>
</dbReference>
<sequence>IAITNGLYITVGRDNASFNYKAIISKDLETNLRINIVVNFSPSSIINKIVYIYFALITTEAVTNSKVDRAILIYSTGLGVAILVNKVPGVRVITVHDSFLIKKVVKNNNT</sequence>
<evidence type="ECO:0000256" key="2">
    <source>
        <dbReference type="ARBA" id="ARBA00023235"/>
    </source>
</evidence>
<evidence type="ECO:0000313" key="3">
    <source>
        <dbReference type="EMBL" id="KAK1473991.1"/>
    </source>
</evidence>
<gene>
    <name evidence="3" type="ORF">CCUS01_05581</name>
</gene>